<evidence type="ECO:0000313" key="2">
    <source>
        <dbReference type="EMBL" id="CAA9258522.1"/>
    </source>
</evidence>
<dbReference type="EC" id="5.1.3.2" evidence="2"/>
<gene>
    <name evidence="2" type="ORF">AVDCRST_MAG77-2554</name>
</gene>
<organism evidence="2">
    <name type="scientific">uncultured Chloroflexota bacterium</name>
    <dbReference type="NCBI Taxonomy" id="166587"/>
    <lineage>
        <taxon>Bacteria</taxon>
        <taxon>Bacillati</taxon>
        <taxon>Chloroflexota</taxon>
        <taxon>environmental samples</taxon>
    </lineage>
</organism>
<accession>A0A6J4IPL3</accession>
<feature type="region of interest" description="Disordered" evidence="1">
    <location>
        <begin position="1"/>
        <end position="152"/>
    </location>
</feature>
<proteinExistence type="predicted"/>
<reference evidence="2" key="1">
    <citation type="submission" date="2020-02" db="EMBL/GenBank/DDBJ databases">
        <authorList>
            <person name="Meier V. D."/>
        </authorList>
    </citation>
    <scope>NUCLEOTIDE SEQUENCE</scope>
    <source>
        <strain evidence="2">AVDCRST_MAG77</strain>
    </source>
</reference>
<dbReference type="AlphaFoldDB" id="A0A6J4IPL3"/>
<dbReference type="EMBL" id="CADCTC010000149">
    <property type="protein sequence ID" value="CAA9258522.1"/>
    <property type="molecule type" value="Genomic_DNA"/>
</dbReference>
<feature type="non-terminal residue" evidence="2">
    <location>
        <position position="1"/>
    </location>
</feature>
<feature type="compositionally biased region" description="Basic and acidic residues" evidence="1">
    <location>
        <begin position="116"/>
        <end position="134"/>
    </location>
</feature>
<evidence type="ECO:0000256" key="1">
    <source>
        <dbReference type="SAM" id="MobiDB-lite"/>
    </source>
</evidence>
<feature type="compositionally biased region" description="Basic and acidic residues" evidence="1">
    <location>
        <begin position="11"/>
        <end position="25"/>
    </location>
</feature>
<sequence>ERTACRRHRRAQADPDHRGSGDGRQRAAALAAEALRLPPAGREAGARRGAGGSTGGGGRGALRDCAGGGGRTRRHRTPGAGAGGTRGHPGAAGTEHVRSRYESHLQRDGGGANRQGSERGVRQHQSRDGAERAGRPGLAAGPACAAGRHLRRGQGIRRGNRAVLCGPDGSARLVHPHRQLQRQGRAGAGLRAGHVALAVAARPGAAGVAVDRGGAHPVWDLLRRLRRRREEVGPDQHARAAGLRAAGRRLAGALPRSIPPRV</sequence>
<protein>
    <submittedName>
        <fullName evidence="2">UDP-glucose 4-epimerase</fullName>
        <ecNumber evidence="2">5.1.3.2</ecNumber>
    </submittedName>
</protein>
<name>A0A6J4IPL3_9CHLR</name>
<feature type="compositionally biased region" description="Basic residues" evidence="1">
    <location>
        <begin position="1"/>
        <end position="10"/>
    </location>
</feature>
<feature type="compositionally biased region" description="Low complexity" evidence="1">
    <location>
        <begin position="26"/>
        <end position="43"/>
    </location>
</feature>
<feature type="compositionally biased region" description="Gly residues" evidence="1">
    <location>
        <begin position="48"/>
        <end position="70"/>
    </location>
</feature>
<feature type="compositionally biased region" description="Basic and acidic residues" evidence="1">
    <location>
        <begin position="95"/>
        <end position="107"/>
    </location>
</feature>
<feature type="non-terminal residue" evidence="2">
    <location>
        <position position="262"/>
    </location>
</feature>
<keyword evidence="2" id="KW-0413">Isomerase</keyword>
<dbReference type="GO" id="GO:0003978">
    <property type="term" value="F:UDP-glucose 4-epimerase activity"/>
    <property type="evidence" value="ECO:0007669"/>
    <property type="project" value="UniProtKB-EC"/>
</dbReference>
<feature type="compositionally biased region" description="Low complexity" evidence="1">
    <location>
        <begin position="135"/>
        <end position="147"/>
    </location>
</feature>